<evidence type="ECO:0000313" key="1">
    <source>
        <dbReference type="EMBL" id="CAG8565026.1"/>
    </source>
</evidence>
<organism evidence="1 2">
    <name type="scientific">Acaulospora colombiana</name>
    <dbReference type="NCBI Taxonomy" id="27376"/>
    <lineage>
        <taxon>Eukaryota</taxon>
        <taxon>Fungi</taxon>
        <taxon>Fungi incertae sedis</taxon>
        <taxon>Mucoromycota</taxon>
        <taxon>Glomeromycotina</taxon>
        <taxon>Glomeromycetes</taxon>
        <taxon>Diversisporales</taxon>
        <taxon>Acaulosporaceae</taxon>
        <taxon>Acaulospora</taxon>
    </lineage>
</organism>
<keyword evidence="2" id="KW-1185">Reference proteome</keyword>
<comment type="caution">
    <text evidence="1">The sequence shown here is derived from an EMBL/GenBank/DDBJ whole genome shotgun (WGS) entry which is preliminary data.</text>
</comment>
<protein>
    <submittedName>
        <fullName evidence="1">5643_t:CDS:1</fullName>
    </submittedName>
</protein>
<name>A0ACA9M3F4_9GLOM</name>
<gene>
    <name evidence="1" type="ORF">ACOLOM_LOCUS5381</name>
</gene>
<sequence length="496" mass="55621">MSNTAISDPRVKTDHCPGCGAKFQTRDHLKPGFLVVPKLEKKREITKPGELSVDDVQTIIKSMPDDILKQLYPMGVVPELKPSDKDNDGESKESMDNTCGEKADGITEEGERIFCQRCYNLLYHNKVVTEEWQESLSFDRSFLSFLNKKKDAIVVTVVDIFDFPGTLLEDLDDLIGVKNPTILVANKMDLLPRDVSETRIKNWLKEKSEKLGFRNIHEIFLISAKKNWRVRELAQTISAIRSGFDDVYLIGCANVGKSELVNSFLRSTVVGGWKHEVTSSPIPGTTVGMLGLPLTIFGTTFGHNPRGFHFPQKSRYLYDTPGVVNGKQLIHLLTEEELKMVIPQKRIKPLTYNIFPGKSVFFGGLGRIDYVEGDKPVRMTIFSRLKSHITSTQRADEICQSMAVGDKTFLEPPIFSIKRASPFPPMIKGKKGYVMKGIPGTMSSKDVVFSGIGWASFGGTFDRASIDVWSPHGVGIYIREKSLLPFEFKGMFEKLP</sequence>
<reference evidence="1" key="1">
    <citation type="submission" date="2021-06" db="EMBL/GenBank/DDBJ databases">
        <authorList>
            <person name="Kallberg Y."/>
            <person name="Tangrot J."/>
            <person name="Rosling A."/>
        </authorList>
    </citation>
    <scope>NUCLEOTIDE SEQUENCE</scope>
    <source>
        <strain evidence="1">CL356</strain>
    </source>
</reference>
<dbReference type="Proteomes" id="UP000789525">
    <property type="component" value="Unassembled WGS sequence"/>
</dbReference>
<accession>A0ACA9M3F4</accession>
<evidence type="ECO:0000313" key="2">
    <source>
        <dbReference type="Proteomes" id="UP000789525"/>
    </source>
</evidence>
<dbReference type="EMBL" id="CAJVPT010009837">
    <property type="protein sequence ID" value="CAG8565026.1"/>
    <property type="molecule type" value="Genomic_DNA"/>
</dbReference>
<proteinExistence type="predicted"/>